<evidence type="ECO:0000313" key="4">
    <source>
        <dbReference type="EMBL" id="ARE22431.1"/>
    </source>
</evidence>
<evidence type="ECO:0000259" key="2">
    <source>
        <dbReference type="Pfam" id="PF13439"/>
    </source>
</evidence>
<feature type="domain" description="Glycosyltransferase subfamily 4-like N-terminal" evidence="2">
    <location>
        <begin position="15"/>
        <end position="183"/>
    </location>
</feature>
<name>A0A023UAG7_LACLC</name>
<reference evidence="4" key="3">
    <citation type="submission" date="2023-04" db="EMBL/GenBank/DDBJ databases">
        <authorList>
            <person name="McDonnell B."/>
        </authorList>
    </citation>
    <scope>NUCLEOTIDE SEQUENCE</scope>
    <source>
        <strain evidence="4">JM3</strain>
    </source>
</reference>
<gene>
    <name evidence="3" type="ORF">JM3_005</name>
    <name evidence="4" type="ORF">LLJM3_0210</name>
</gene>
<dbReference type="PANTHER" id="PTHR45947:SF3">
    <property type="entry name" value="SULFOQUINOVOSYL TRANSFERASE SQD2"/>
    <property type="match status" value="1"/>
</dbReference>
<dbReference type="SUPFAM" id="SSF53756">
    <property type="entry name" value="UDP-Glycosyltransferase/glycogen phosphorylase"/>
    <property type="match status" value="1"/>
</dbReference>
<dbReference type="EC" id="2.4.-.-" evidence="4"/>
<reference evidence="4 5" key="2">
    <citation type="journal article" date="2017" name="BMC Genomics">
        <title>Comparative and functional genomics of the Lactococcus lactis taxon; insights into evolution and niche adaptation.</title>
        <authorList>
            <person name="Kelleher P."/>
            <person name="Bottacini F."/>
            <person name="Mahony J."/>
            <person name="Kilcawley K.N."/>
            <person name="van Sinderen D."/>
        </authorList>
    </citation>
    <scope>NUCLEOTIDE SEQUENCE [LARGE SCALE GENOMIC DNA]</scope>
    <source>
        <strain evidence="4 5">JM3</strain>
    </source>
</reference>
<evidence type="ECO:0000313" key="3">
    <source>
        <dbReference type="EMBL" id="AHX98286.1"/>
    </source>
</evidence>
<reference evidence="3" key="1">
    <citation type="journal article" date="2014" name="MBio">
        <title>Differences in lactococcal cell wall polysaccharide structure are major determining factors in bacteriophage sensitivity.</title>
        <authorList>
            <person name="Ainsworth S."/>
            <person name="Sadovskaya I."/>
            <person name="Vinogradov E."/>
            <person name="Courtin P."/>
            <person name="Guerardel Y."/>
            <person name="Mahony J."/>
            <person name="Grard T."/>
            <person name="Cambillau C."/>
            <person name="Chapot-Chartier M.P."/>
            <person name="van Sinderen D."/>
        </authorList>
    </citation>
    <scope>NUCLEOTIDE SEQUENCE</scope>
    <source>
        <strain evidence="3">JM3</strain>
    </source>
</reference>
<protein>
    <submittedName>
        <fullName evidence="3">Glycosyltransferase</fullName>
        <ecNumber evidence="4">2.4.-.-</ecNumber>
    </submittedName>
</protein>
<dbReference type="RefSeq" id="WP_011675435.1">
    <property type="nucleotide sequence ID" value="NZ_CP015901.2"/>
</dbReference>
<dbReference type="InterPro" id="IPR001296">
    <property type="entry name" value="Glyco_trans_1"/>
</dbReference>
<proteinExistence type="predicted"/>
<evidence type="ECO:0000259" key="1">
    <source>
        <dbReference type="Pfam" id="PF00534"/>
    </source>
</evidence>
<dbReference type="EMBL" id="CP015901">
    <property type="protein sequence ID" value="ARE22431.1"/>
    <property type="molecule type" value="Genomic_DNA"/>
</dbReference>
<organism evidence="3">
    <name type="scientific">Lactococcus lactis subsp. cremoris</name>
    <name type="common">Streptococcus cremoris</name>
    <dbReference type="NCBI Taxonomy" id="1359"/>
    <lineage>
        <taxon>Bacteria</taxon>
        <taxon>Bacillati</taxon>
        <taxon>Bacillota</taxon>
        <taxon>Bacilli</taxon>
        <taxon>Lactobacillales</taxon>
        <taxon>Streptococcaceae</taxon>
        <taxon>Lactococcus</taxon>
    </lineage>
</organism>
<keyword evidence="3" id="KW-0808">Transferase</keyword>
<evidence type="ECO:0000313" key="5">
    <source>
        <dbReference type="Proteomes" id="UP000192161"/>
    </source>
</evidence>
<dbReference type="EMBL" id="KF498851">
    <property type="protein sequence ID" value="AHX98286.1"/>
    <property type="molecule type" value="Genomic_DNA"/>
</dbReference>
<dbReference type="AlphaFoldDB" id="A0A023UAG7"/>
<accession>A0A023UAG7</accession>
<dbReference type="GO" id="GO:0016757">
    <property type="term" value="F:glycosyltransferase activity"/>
    <property type="evidence" value="ECO:0007669"/>
    <property type="project" value="UniProtKB-KW"/>
</dbReference>
<dbReference type="Pfam" id="PF00534">
    <property type="entry name" value="Glycos_transf_1"/>
    <property type="match status" value="1"/>
</dbReference>
<dbReference type="InterPro" id="IPR028098">
    <property type="entry name" value="Glyco_trans_4-like_N"/>
</dbReference>
<dbReference type="PANTHER" id="PTHR45947">
    <property type="entry name" value="SULFOQUINOVOSYL TRANSFERASE SQD2"/>
    <property type="match status" value="1"/>
</dbReference>
<keyword evidence="4" id="KW-0328">Glycosyltransferase</keyword>
<sequence>MKKKVLFVVPTWSLGGTEKVNLAIAEKLSKKNNVSIYTLSSPSSKYLVNDVSIEGQSDFRFSVFTGVSGVLGMLRLKALNRLWLSSKAYEITKVIRKRQSEIIVVSSGSIYLIPFLKRRNPNKKIVAWCHFSADTYLNGYLKYTTNLWVEGLEAADEVICLTPEDKDIFLKINKKTRVINNPLTLKNTQVSDLTSNIISWTGRISNPQKGIDYLAQVAGKLPEGWKISVAGDGNMKEFQTYLSENDSEERVILQGSLSGEKLRDHYLNSSIYLMTSRFEGLPLVLVEAMSFGLPIVAFEQSGSRYALDNGKNGILVKNGDVEEMVKQLTRLINDFEERKRYQEKSLERLQNFTLDRVSEEWEKIL</sequence>
<feature type="domain" description="Glycosyl transferase family 1" evidence="1">
    <location>
        <begin position="191"/>
        <end position="345"/>
    </location>
</feature>
<dbReference type="Gene3D" id="3.40.50.2000">
    <property type="entry name" value="Glycogen Phosphorylase B"/>
    <property type="match status" value="2"/>
</dbReference>
<dbReference type="Proteomes" id="UP000192161">
    <property type="component" value="Chromosome"/>
</dbReference>
<dbReference type="Pfam" id="PF13439">
    <property type="entry name" value="Glyco_transf_4"/>
    <property type="match status" value="1"/>
</dbReference>
<dbReference type="InterPro" id="IPR050194">
    <property type="entry name" value="Glycosyltransferase_grp1"/>
</dbReference>